<evidence type="ECO:0000313" key="2">
    <source>
        <dbReference type="Proteomes" id="UP000055024"/>
    </source>
</evidence>
<dbReference type="EMBL" id="JYDP01000797">
    <property type="protein sequence ID" value="KRY99542.1"/>
    <property type="molecule type" value="Genomic_DNA"/>
</dbReference>
<accession>A0A0V1GMM7</accession>
<dbReference type="AlphaFoldDB" id="A0A0V1GMM7"/>
<reference evidence="1 2" key="1">
    <citation type="submission" date="2015-01" db="EMBL/GenBank/DDBJ databases">
        <title>Evolution of Trichinella species and genotypes.</title>
        <authorList>
            <person name="Korhonen P.K."/>
            <person name="Edoardo P."/>
            <person name="Giuseppe L.R."/>
            <person name="Gasser R.B."/>
        </authorList>
    </citation>
    <scope>NUCLEOTIDE SEQUENCE [LARGE SCALE GENOMIC DNA]</scope>
    <source>
        <strain evidence="1">ISS1029</strain>
    </source>
</reference>
<gene>
    <name evidence="1" type="ORF">T11_2691</name>
</gene>
<keyword evidence="2" id="KW-1185">Reference proteome</keyword>
<sequence>MLAYQLNRLLPSHPSTVLQRKSMNVATMWRHFLSSSTQ</sequence>
<proteinExistence type="predicted"/>
<protein>
    <submittedName>
        <fullName evidence="1">Uncharacterized protein</fullName>
    </submittedName>
</protein>
<dbReference type="Proteomes" id="UP000055024">
    <property type="component" value="Unassembled WGS sequence"/>
</dbReference>
<evidence type="ECO:0000313" key="1">
    <source>
        <dbReference type="EMBL" id="KRY99542.1"/>
    </source>
</evidence>
<name>A0A0V1GMM7_9BILA</name>
<comment type="caution">
    <text evidence="1">The sequence shown here is derived from an EMBL/GenBank/DDBJ whole genome shotgun (WGS) entry which is preliminary data.</text>
</comment>
<organism evidence="1 2">
    <name type="scientific">Trichinella zimbabwensis</name>
    <dbReference type="NCBI Taxonomy" id="268475"/>
    <lineage>
        <taxon>Eukaryota</taxon>
        <taxon>Metazoa</taxon>
        <taxon>Ecdysozoa</taxon>
        <taxon>Nematoda</taxon>
        <taxon>Enoplea</taxon>
        <taxon>Dorylaimia</taxon>
        <taxon>Trichinellida</taxon>
        <taxon>Trichinellidae</taxon>
        <taxon>Trichinella</taxon>
    </lineage>
</organism>